<organism evidence="10 11">
    <name type="scientific">Riccia sorocarpa</name>
    <dbReference type="NCBI Taxonomy" id="122646"/>
    <lineage>
        <taxon>Eukaryota</taxon>
        <taxon>Viridiplantae</taxon>
        <taxon>Streptophyta</taxon>
        <taxon>Embryophyta</taxon>
        <taxon>Marchantiophyta</taxon>
        <taxon>Marchantiopsida</taxon>
        <taxon>Marchantiidae</taxon>
        <taxon>Marchantiales</taxon>
        <taxon>Ricciaceae</taxon>
        <taxon>Riccia</taxon>
    </lineage>
</organism>
<dbReference type="InterPro" id="IPR055187">
    <property type="entry name" value="C2CH-3rd_BIRD-IDD"/>
</dbReference>
<keyword evidence="1" id="KW-0479">Metal-binding</keyword>
<dbReference type="PROSITE" id="PS00028">
    <property type="entry name" value="ZINC_FINGER_C2H2_1"/>
    <property type="match status" value="1"/>
</dbReference>
<proteinExistence type="predicted"/>
<feature type="compositionally biased region" description="Polar residues" evidence="8">
    <location>
        <begin position="37"/>
        <end position="49"/>
    </location>
</feature>
<feature type="domain" description="C2H2-type" evidence="9">
    <location>
        <begin position="80"/>
        <end position="102"/>
    </location>
</feature>
<evidence type="ECO:0000313" key="10">
    <source>
        <dbReference type="EMBL" id="KAL3684630.1"/>
    </source>
</evidence>
<keyword evidence="4" id="KW-0862">Zinc</keyword>
<keyword evidence="5" id="KW-0805">Transcription regulation</keyword>
<keyword evidence="2" id="KW-0677">Repeat</keyword>
<dbReference type="Proteomes" id="UP001633002">
    <property type="component" value="Unassembled WGS sequence"/>
</dbReference>
<evidence type="ECO:0000256" key="6">
    <source>
        <dbReference type="ARBA" id="ARBA00023163"/>
    </source>
</evidence>
<dbReference type="EMBL" id="JBJQOH010000006">
    <property type="protein sequence ID" value="KAL3684630.1"/>
    <property type="molecule type" value="Genomic_DNA"/>
</dbReference>
<evidence type="ECO:0000256" key="3">
    <source>
        <dbReference type="ARBA" id="ARBA00022771"/>
    </source>
</evidence>
<feature type="compositionally biased region" description="Polar residues" evidence="8">
    <location>
        <begin position="234"/>
        <end position="245"/>
    </location>
</feature>
<dbReference type="PROSITE" id="PS50157">
    <property type="entry name" value="ZINC_FINGER_C2H2_2"/>
    <property type="match status" value="1"/>
</dbReference>
<evidence type="ECO:0000256" key="8">
    <source>
        <dbReference type="SAM" id="MobiDB-lite"/>
    </source>
</evidence>
<dbReference type="PANTHER" id="PTHR10593:SF10">
    <property type="entry name" value="OS08G0467100 PROTEIN"/>
    <property type="match status" value="1"/>
</dbReference>
<feature type="compositionally biased region" description="Low complexity" evidence="8">
    <location>
        <begin position="763"/>
        <end position="772"/>
    </location>
</feature>
<dbReference type="SUPFAM" id="SSF57667">
    <property type="entry name" value="beta-beta-alpha zinc fingers"/>
    <property type="match status" value="1"/>
</dbReference>
<feature type="compositionally biased region" description="Polar residues" evidence="8">
    <location>
        <begin position="722"/>
        <end position="737"/>
    </location>
</feature>
<gene>
    <name evidence="10" type="ORF">R1sor_002652</name>
</gene>
<dbReference type="SMART" id="SM00355">
    <property type="entry name" value="ZnF_C2H2"/>
    <property type="match status" value="4"/>
</dbReference>
<dbReference type="InterPro" id="IPR055186">
    <property type="entry name" value="C2H2-2nd_BIRD-IDD"/>
</dbReference>
<evidence type="ECO:0000259" key="9">
    <source>
        <dbReference type="PROSITE" id="PS50157"/>
    </source>
</evidence>
<feature type="region of interest" description="Disordered" evidence="8">
    <location>
        <begin position="716"/>
        <end position="772"/>
    </location>
</feature>
<dbReference type="CDD" id="cd06503">
    <property type="entry name" value="ATP-synt_Fo_b"/>
    <property type="match status" value="1"/>
</dbReference>
<evidence type="ECO:0000313" key="11">
    <source>
        <dbReference type="Proteomes" id="UP001633002"/>
    </source>
</evidence>
<feature type="region of interest" description="Disordered" evidence="8">
    <location>
        <begin position="834"/>
        <end position="854"/>
    </location>
</feature>
<sequence>MAAGAGNTASVSPSVIAPLSFACVLSPPRSFHDQLQPAPTNVDGSTSGSNKRKRRPAGTPDPDAEVVALSPRTLLESDRYICDICSQGFQRDQNLQMHRRRHKVPWKLLKKATTDMRKRVYVCPEPTCLHHDPTHALGDLVGIKKHYRRKHSTDKQWKCEKCSKGYAVQSDYKAHLKTCGTRGHCCDCGRVFSRVESFIEHQDTCVAAKEKSQAGIHIGLVNGGQQNRRFDVDSPSSTRSLSTDCPSVDPSRSALSDSATMPSCSEVEYGAMAASRSPPPAGPHQWVILGTNRELQLLPEGENATSGSSRPSMIMHMLSNPANDSSVALLSGVRGNNPSSDPSMSVQSGDELAGKSTEGEGGPGDRECMPRLQLSIGPYSATEDIPSFGEKQITFTGGLAHASFDDHNARTITTAERAPFSHGQQQQRLHRIAGASDGSTTAIALGGRQVGASKSPHEISLAPVRSNAEVLRFDESNNKDSEGLGDPFRKSSTSQPCFSIVRTSLLDAEKHSLSVARSTFSDCTGAWDQSNKQQLGNIFTPIIPPVTNVGARLCDSEKMAPMVPLHSHNMIHNEEKVGDERAGAAGAVHGVDLEVTSEGHLPTGEQDLRNAWSELAVARRTKAQARVELEEAESQLAQAEMLKQEAREQMKLASAAKSYADHARETAKRQRELAESELSSAKRAREQAQSEIVRAQMLKEHADSFVGIASRRSSAPFPEASMNANCQSSGATCTPLSTEPRHDSYHHHQQRQVPSSSKRNFASLPESSFSSSSTLSSLQVLPYPRYSSSSMITPTFTGIPSVNLPSTSLPSYTSYDASTVRSSVSSLLSRYSSSSSMLSETHGRTMLSPKPEIV</sequence>
<feature type="compositionally biased region" description="Polar residues" evidence="8">
    <location>
        <begin position="751"/>
        <end position="760"/>
    </location>
</feature>
<evidence type="ECO:0000256" key="7">
    <source>
        <dbReference type="PROSITE-ProRule" id="PRU00042"/>
    </source>
</evidence>
<keyword evidence="3 7" id="KW-0863">Zinc-finger</keyword>
<feature type="region of interest" description="Disordered" evidence="8">
    <location>
        <begin position="30"/>
        <end position="64"/>
    </location>
</feature>
<dbReference type="AlphaFoldDB" id="A0ABD3GZD7"/>
<dbReference type="InterPro" id="IPR013087">
    <property type="entry name" value="Znf_C2H2_type"/>
</dbReference>
<keyword evidence="11" id="KW-1185">Reference proteome</keyword>
<name>A0ABD3GZD7_9MARC</name>
<dbReference type="InterPro" id="IPR031140">
    <property type="entry name" value="IDD1-16"/>
</dbReference>
<feature type="region of interest" description="Disordered" evidence="8">
    <location>
        <begin position="653"/>
        <end position="683"/>
    </location>
</feature>
<accession>A0ABD3GZD7</accession>
<keyword evidence="6" id="KW-0804">Transcription</keyword>
<feature type="region of interest" description="Disordered" evidence="8">
    <location>
        <begin position="226"/>
        <end position="261"/>
    </location>
</feature>
<dbReference type="Pfam" id="PF22995">
    <property type="entry name" value="C2CH-3rd_BIRD-IDD"/>
    <property type="match status" value="1"/>
</dbReference>
<dbReference type="InterPro" id="IPR036236">
    <property type="entry name" value="Znf_C2H2_sf"/>
</dbReference>
<dbReference type="Pfam" id="PF22996">
    <property type="entry name" value="C2H2-2nd_BIRD-IDD"/>
    <property type="match status" value="1"/>
</dbReference>
<dbReference type="FunFam" id="3.30.160.60:FF:000554">
    <property type="entry name" value="protein indeterminate-domain 12-like"/>
    <property type="match status" value="1"/>
</dbReference>
<feature type="compositionally biased region" description="Basic and acidic residues" evidence="8">
    <location>
        <begin position="659"/>
        <end position="674"/>
    </location>
</feature>
<dbReference type="GO" id="GO:0008270">
    <property type="term" value="F:zinc ion binding"/>
    <property type="evidence" value="ECO:0007669"/>
    <property type="project" value="UniProtKB-KW"/>
</dbReference>
<reference evidence="10 11" key="1">
    <citation type="submission" date="2024-09" db="EMBL/GenBank/DDBJ databases">
        <title>Chromosome-scale assembly of Riccia sorocarpa.</title>
        <authorList>
            <person name="Paukszto L."/>
        </authorList>
    </citation>
    <scope>NUCLEOTIDE SEQUENCE [LARGE SCALE GENOMIC DNA]</scope>
    <source>
        <strain evidence="10">LP-2024</strain>
        <tissue evidence="10">Aerial parts of the thallus</tissue>
    </source>
</reference>
<comment type="caution">
    <text evidence="10">The sequence shown here is derived from an EMBL/GenBank/DDBJ whole genome shotgun (WGS) entry which is preliminary data.</text>
</comment>
<dbReference type="GO" id="GO:0006355">
    <property type="term" value="P:regulation of DNA-templated transcription"/>
    <property type="evidence" value="ECO:0007669"/>
    <property type="project" value="UniProtKB-ARBA"/>
</dbReference>
<protein>
    <recommendedName>
        <fullName evidence="9">C2H2-type domain-containing protein</fullName>
    </recommendedName>
</protein>
<feature type="region of interest" description="Disordered" evidence="8">
    <location>
        <begin position="327"/>
        <end position="369"/>
    </location>
</feature>
<dbReference type="Gene3D" id="3.30.160.60">
    <property type="entry name" value="Classic Zinc Finger"/>
    <property type="match status" value="1"/>
</dbReference>
<evidence type="ECO:0000256" key="2">
    <source>
        <dbReference type="ARBA" id="ARBA00022737"/>
    </source>
</evidence>
<evidence type="ECO:0000256" key="5">
    <source>
        <dbReference type="ARBA" id="ARBA00023015"/>
    </source>
</evidence>
<evidence type="ECO:0000256" key="1">
    <source>
        <dbReference type="ARBA" id="ARBA00022723"/>
    </source>
</evidence>
<feature type="compositionally biased region" description="Polar residues" evidence="8">
    <location>
        <begin position="327"/>
        <end position="348"/>
    </location>
</feature>
<evidence type="ECO:0000256" key="4">
    <source>
        <dbReference type="ARBA" id="ARBA00022833"/>
    </source>
</evidence>
<dbReference type="PANTHER" id="PTHR10593">
    <property type="entry name" value="SERINE/THREONINE-PROTEIN KINASE RIO"/>
    <property type="match status" value="1"/>
</dbReference>